<reference evidence="1" key="1">
    <citation type="journal article" date="2007" name="Science">
        <title>Draft genome of the filarial nematode parasite Brugia malayi.</title>
        <authorList>
            <person name="Ghedin E."/>
            <person name="Wang S."/>
            <person name="Spiro D."/>
            <person name="Caler E."/>
            <person name="Zhao Q."/>
            <person name="Crabtree J."/>
            <person name="Allen J.E."/>
            <person name="Delcher A.L."/>
            <person name="Guiliano D.B."/>
            <person name="Miranda-Saavedra D."/>
            <person name="Angiuoli S.V."/>
            <person name="Creasy T."/>
            <person name="Amedeo P."/>
            <person name="Haas B."/>
            <person name="El-Sayed N.M."/>
            <person name="Wortman J.R."/>
            <person name="Feldblyum T."/>
            <person name="Tallon L."/>
            <person name="Schatz M."/>
            <person name="Shumway M."/>
            <person name="Koo H."/>
            <person name="Salzberg S.L."/>
            <person name="Schobel S."/>
            <person name="Pertea M."/>
            <person name="Pop M."/>
            <person name="White O."/>
            <person name="Barton G.J."/>
            <person name="Carlow C.K."/>
            <person name="Crawford M.J."/>
            <person name="Daub J."/>
            <person name="Dimmic M.W."/>
            <person name="Estes C.F."/>
            <person name="Foster J.M."/>
            <person name="Ganatra M."/>
            <person name="Gregory W.F."/>
            <person name="Johnson N.M."/>
            <person name="Jin J."/>
            <person name="Komuniecki R."/>
            <person name="Korf I."/>
            <person name="Kumar S."/>
            <person name="Laney S."/>
            <person name="Li B.W."/>
            <person name="Li W."/>
            <person name="Lindblom T.H."/>
            <person name="Lustigman S."/>
            <person name="Ma D."/>
            <person name="Maina C.V."/>
            <person name="Martin D.M."/>
            <person name="McCarter J.P."/>
            <person name="McReynolds L."/>
            <person name="Mitreva M."/>
            <person name="Nutman T.B."/>
            <person name="Parkinson J."/>
            <person name="Peregrin-Alvarez J.M."/>
            <person name="Poole C."/>
            <person name="Ren Q."/>
            <person name="Saunders L."/>
            <person name="Sluder A.E."/>
            <person name="Smith K."/>
            <person name="Stanke M."/>
            <person name="Unnasch T.R."/>
            <person name="Ware J."/>
            <person name="Wei A.D."/>
            <person name="Weil G."/>
            <person name="Williams D.J."/>
            <person name="Zhang Y."/>
            <person name="Williams S.A."/>
            <person name="Fraser-Liggett C."/>
            <person name="Slatko B."/>
            <person name="Blaxter M.L."/>
            <person name="Scott A.L."/>
        </authorList>
    </citation>
    <scope>NUCLEOTIDE SEQUENCE</scope>
    <source>
        <strain evidence="1">FR3</strain>
    </source>
</reference>
<gene>
    <name evidence="1" type="primary">Bm12423</name>
    <name evidence="1" type="ORF">BM_Bm12423</name>
</gene>
<protein>
    <submittedName>
        <fullName evidence="1">Bm12423</fullName>
    </submittedName>
</protein>
<organism evidence="1">
    <name type="scientific">Brugia malayi</name>
    <name type="common">Filarial nematode worm</name>
    <dbReference type="NCBI Taxonomy" id="6279"/>
    <lineage>
        <taxon>Eukaryota</taxon>
        <taxon>Metazoa</taxon>
        <taxon>Ecdysozoa</taxon>
        <taxon>Nematoda</taxon>
        <taxon>Chromadorea</taxon>
        <taxon>Rhabditida</taxon>
        <taxon>Spirurina</taxon>
        <taxon>Spiruromorpha</taxon>
        <taxon>Filarioidea</taxon>
        <taxon>Onchocercidae</taxon>
        <taxon>Brugia</taxon>
    </lineage>
</organism>
<name>A0A1I9GBP9_BRUMA</name>
<accession>A0A1I9GBP9</accession>
<dbReference type="EMBL" id="LN863583">
    <property type="protein sequence ID" value="CRZ26325.1"/>
    <property type="molecule type" value="Genomic_DNA"/>
</dbReference>
<evidence type="ECO:0000313" key="1">
    <source>
        <dbReference type="EMBL" id="CRZ26325.1"/>
    </source>
</evidence>
<dbReference type="AlphaFoldDB" id="A0A1I9GBP9"/>
<proteinExistence type="predicted"/>
<reference evidence="1" key="2">
    <citation type="submission" date="2012-12" db="EMBL/GenBank/DDBJ databases">
        <authorList>
            <consortium name="WormBase Consortium"/>
            <person name="Ghedin E."/>
            <person name="Paulini M."/>
        </authorList>
    </citation>
    <scope>NUCLEOTIDE SEQUENCE</scope>
    <source>
        <strain evidence="1">FR3</strain>
    </source>
</reference>
<sequence length="141" mass="16523">MRNIEEQYAMLEQGMRNGSERPLDYIRNNVSYQPVNMQYGIPFQPVSMQYGIAPQSLDTRYDLTPPPAEMRYDMLRQPVDKRRDMSPQPVDMYHDMPVQSVNCSHTVPSGRHCGQLALKQVILIVFYDFLISSKSFDHYYH</sequence>